<dbReference type="Gene3D" id="3.40.390.30">
    <property type="entry name" value="Metalloproteases ('zincins'), catalytic domain"/>
    <property type="match status" value="1"/>
</dbReference>
<dbReference type="NCBIfam" id="TIGR00043">
    <property type="entry name" value="rRNA maturation RNase YbeY"/>
    <property type="match status" value="1"/>
</dbReference>
<dbReference type="SUPFAM" id="SSF55486">
    <property type="entry name" value="Metalloproteases ('zincins'), catalytic domain"/>
    <property type="match status" value="1"/>
</dbReference>
<evidence type="ECO:0000256" key="7">
    <source>
        <dbReference type="HAMAP-Rule" id="MF_00009"/>
    </source>
</evidence>
<keyword evidence="10" id="KW-1185">Reference proteome</keyword>
<gene>
    <name evidence="7 9" type="primary">ybeY</name>
    <name evidence="9" type="ORF">Q8947_01510</name>
</gene>
<keyword evidence="7" id="KW-0963">Cytoplasm</keyword>
<evidence type="ECO:0000256" key="6">
    <source>
        <dbReference type="ARBA" id="ARBA00022833"/>
    </source>
</evidence>
<organism evidence="9 10">
    <name type="scientific">Yanghanlia caeni</name>
    <dbReference type="NCBI Taxonomy" id="3064283"/>
    <lineage>
        <taxon>Bacteria</taxon>
        <taxon>Pseudomonadati</taxon>
        <taxon>Pseudomonadota</taxon>
        <taxon>Betaproteobacteria</taxon>
        <taxon>Burkholderiales</taxon>
        <taxon>Alcaligenaceae</taxon>
        <taxon>Yanghanlia</taxon>
    </lineage>
</organism>
<keyword evidence="7" id="KW-0698">rRNA processing</keyword>
<dbReference type="InterPro" id="IPR023091">
    <property type="entry name" value="MetalPrtase_cat_dom_sf_prd"/>
</dbReference>
<keyword evidence="3 7" id="KW-0479">Metal-binding</keyword>
<accession>A0ABU1D2S9</accession>
<dbReference type="EMBL" id="JAUZQE010000002">
    <property type="protein sequence ID" value="MDR4124658.1"/>
    <property type="molecule type" value="Genomic_DNA"/>
</dbReference>
<dbReference type="PANTHER" id="PTHR46986">
    <property type="entry name" value="ENDORIBONUCLEASE YBEY, CHLOROPLASTIC"/>
    <property type="match status" value="1"/>
</dbReference>
<keyword evidence="4 7" id="KW-0255">Endonuclease</keyword>
<evidence type="ECO:0000256" key="5">
    <source>
        <dbReference type="ARBA" id="ARBA00022801"/>
    </source>
</evidence>
<keyword evidence="2 7" id="KW-0540">Nuclease</keyword>
<comment type="similarity">
    <text evidence="1 7">Belongs to the endoribonuclease YbeY family.</text>
</comment>
<feature type="binding site" evidence="7">
    <location>
        <position position="153"/>
    </location>
    <ligand>
        <name>Zn(2+)</name>
        <dbReference type="ChEBI" id="CHEBI:29105"/>
        <note>catalytic</note>
    </ligand>
</feature>
<dbReference type="RefSeq" id="WP_165279203.1">
    <property type="nucleotide sequence ID" value="NZ_JAUZQE010000002.1"/>
</dbReference>
<comment type="caution">
    <text evidence="9">The sequence shown here is derived from an EMBL/GenBank/DDBJ whole genome shotgun (WGS) entry which is preliminary data.</text>
</comment>
<comment type="subcellular location">
    <subcellularLocation>
        <location evidence="7">Cytoplasm</location>
    </subcellularLocation>
</comment>
<comment type="function">
    <text evidence="7">Single strand-specific metallo-endoribonuclease involved in late-stage 70S ribosome quality control and in maturation of the 3' terminus of the 16S rRNA.</text>
</comment>
<feature type="compositionally biased region" description="Basic residues" evidence="8">
    <location>
        <begin position="1"/>
        <end position="10"/>
    </location>
</feature>
<evidence type="ECO:0000256" key="3">
    <source>
        <dbReference type="ARBA" id="ARBA00022723"/>
    </source>
</evidence>
<evidence type="ECO:0000313" key="9">
    <source>
        <dbReference type="EMBL" id="MDR4124658.1"/>
    </source>
</evidence>
<evidence type="ECO:0000256" key="4">
    <source>
        <dbReference type="ARBA" id="ARBA00022759"/>
    </source>
</evidence>
<reference evidence="9 10" key="1">
    <citation type="submission" date="2023-08" db="EMBL/GenBank/DDBJ databases">
        <title>Alcaligenaceae gen. nov., a novel taxon isolated from the sludge of Yixing Pesticide Factory.</title>
        <authorList>
            <person name="Ruan L."/>
        </authorList>
    </citation>
    <scope>NUCLEOTIDE SEQUENCE [LARGE SCALE GENOMIC DNA]</scope>
    <source>
        <strain evidence="9 10">LG-2</strain>
    </source>
</reference>
<dbReference type="PROSITE" id="PS01306">
    <property type="entry name" value="UPF0054"/>
    <property type="match status" value="1"/>
</dbReference>
<dbReference type="InterPro" id="IPR020549">
    <property type="entry name" value="YbeY_CS"/>
</dbReference>
<evidence type="ECO:0000256" key="1">
    <source>
        <dbReference type="ARBA" id="ARBA00010875"/>
    </source>
</evidence>
<feature type="binding site" evidence="7">
    <location>
        <position position="149"/>
    </location>
    <ligand>
        <name>Zn(2+)</name>
        <dbReference type="ChEBI" id="CHEBI:29105"/>
        <note>catalytic</note>
    </ligand>
</feature>
<dbReference type="HAMAP" id="MF_00009">
    <property type="entry name" value="Endoribonucl_YbeY"/>
    <property type="match status" value="1"/>
</dbReference>
<keyword evidence="5 7" id="KW-0378">Hydrolase</keyword>
<evidence type="ECO:0000256" key="2">
    <source>
        <dbReference type="ARBA" id="ARBA00022722"/>
    </source>
</evidence>
<keyword evidence="7" id="KW-0690">Ribosome biogenesis</keyword>
<name>A0ABU1D2S9_9BURK</name>
<protein>
    <recommendedName>
        <fullName evidence="7">Endoribonuclease YbeY</fullName>
        <ecNumber evidence="7">3.1.-.-</ecNumber>
    </recommendedName>
</protein>
<dbReference type="InterPro" id="IPR002036">
    <property type="entry name" value="YbeY"/>
</dbReference>
<sequence>MSRNPARRGRAGAPVQAAGNTPANRPATPGFGFSVQYATNVPELPRWRLRRWAQRAVKFIAAYEAQSLQTPRFVRADITLRLVDADEGRSLNRDFRGRDYATNVLTFEYGIDPEGCASADLVLCVPVLQREAEEQGKPLRAHAAHLVVHGVLHALGYDHLDDDEARHMEALETRILATLRVPDPYI</sequence>
<dbReference type="Proteomes" id="UP001232156">
    <property type="component" value="Unassembled WGS sequence"/>
</dbReference>
<dbReference type="PANTHER" id="PTHR46986:SF1">
    <property type="entry name" value="ENDORIBONUCLEASE YBEY, CHLOROPLASTIC"/>
    <property type="match status" value="1"/>
</dbReference>
<feature type="region of interest" description="Disordered" evidence="8">
    <location>
        <begin position="1"/>
        <end position="26"/>
    </location>
</feature>
<feature type="binding site" evidence="7">
    <location>
        <position position="159"/>
    </location>
    <ligand>
        <name>Zn(2+)</name>
        <dbReference type="ChEBI" id="CHEBI:29105"/>
        <note>catalytic</note>
    </ligand>
</feature>
<comment type="cofactor">
    <cofactor evidence="7">
        <name>Zn(2+)</name>
        <dbReference type="ChEBI" id="CHEBI:29105"/>
    </cofactor>
    <text evidence="7">Binds 1 zinc ion.</text>
</comment>
<dbReference type="EC" id="3.1.-.-" evidence="7"/>
<dbReference type="Pfam" id="PF02130">
    <property type="entry name" value="YbeY"/>
    <property type="match status" value="1"/>
</dbReference>
<evidence type="ECO:0000313" key="10">
    <source>
        <dbReference type="Proteomes" id="UP001232156"/>
    </source>
</evidence>
<proteinExistence type="inferred from homology"/>
<evidence type="ECO:0000256" key="8">
    <source>
        <dbReference type="SAM" id="MobiDB-lite"/>
    </source>
</evidence>
<keyword evidence="6 7" id="KW-0862">Zinc</keyword>